<dbReference type="Proteomes" id="UP001642720">
    <property type="component" value="Unassembled WGS sequence"/>
</dbReference>
<dbReference type="PANTHER" id="PTHR43735">
    <property type="entry name" value="APOPTOSIS-INDUCING FACTOR 1"/>
    <property type="match status" value="1"/>
</dbReference>
<name>A0ABY2GP08_9HYPO</name>
<dbReference type="Gene3D" id="3.50.50.100">
    <property type="match status" value="1"/>
</dbReference>
<reference evidence="2 3" key="1">
    <citation type="submission" date="2018-01" db="EMBL/GenBank/DDBJ databases">
        <title>Genome characterization of the sugarcane-associated fungus Trichoderma ghanense CCMA-1212 and their application in lignocelulose bioconversion.</title>
        <authorList>
            <person name="Steindorff A.S."/>
            <person name="Mendes T.D."/>
            <person name="Vilela E.S.D."/>
            <person name="Rodrigues D.S."/>
            <person name="Formighieri E.F."/>
            <person name="Melo I.S."/>
            <person name="Favaro L.C.L."/>
        </authorList>
    </citation>
    <scope>NUCLEOTIDE SEQUENCE [LARGE SCALE GENOMIC DNA]</scope>
    <source>
        <strain evidence="2 3">CCMA-1212</strain>
    </source>
</reference>
<dbReference type="EMBL" id="PPTA01000030">
    <property type="protein sequence ID" value="TFA97561.1"/>
    <property type="molecule type" value="Genomic_DNA"/>
</dbReference>
<comment type="caution">
    <text evidence="2">The sequence shown here is derived from an EMBL/GenBank/DDBJ whole genome shotgun (WGS) entry which is preliminary data.</text>
</comment>
<proteinExistence type="predicted"/>
<dbReference type="PRINTS" id="PR00368">
    <property type="entry name" value="FADPNR"/>
</dbReference>
<keyword evidence="3" id="KW-1185">Reference proteome</keyword>
<protein>
    <submittedName>
        <fullName evidence="2">Apoptosis-inducing factor 2</fullName>
    </submittedName>
</protein>
<dbReference type="Pfam" id="PF07992">
    <property type="entry name" value="Pyr_redox_2"/>
    <property type="match status" value="1"/>
</dbReference>
<sequence length="528" mass="56791">MNCCLRSVSALRSSGHNIGAFRQTAAQLASPSSQPAKRWRTTICTRSSTLPLSSGRPNATSSGHRILADPVKLGVRHLRCSPSHRLASKGTVDIAIPTHTTMGSVPESVPAVRVFIAGGSYAGLSAAVNLLDLGNGLSPRMSNAPYAHHPSVPKVNFEITIADERDGYYHLIGSPLALADAEYAKKAWVRFQDIPGLQLPNVKFVQGSVSSVDCAAKTATVIDGTTKEAVTHSYDYFVTATGLRRVWPVVPQALTRKQYLVEAETQIKALDNAKDGVVVVGGGAVGIEMAAELKHVKPHLKVTLVHSRDRLMSSEPLPDDCRDKALEMVKETGVEVLLDHRLASSTKVDTSDGSSKYEVEFTNGHKMIASAVIMALSNSTSTASYLPSSATDSEGYVKIVSNMSFEPNSVPNAASHFCAGDVAKWSGIKRCGAAMHGGHYIAHNIHQLVLQQHDARHEPRFQHLQEIPPMIGLAVGKNAVAYSPDGGLSSGPEVMQAYFRDDLGWAICWEYMQLDGRKPEVKLQEAAA</sequence>
<evidence type="ECO:0000259" key="1">
    <source>
        <dbReference type="Pfam" id="PF07992"/>
    </source>
</evidence>
<dbReference type="InterPro" id="IPR023753">
    <property type="entry name" value="FAD/NAD-binding_dom"/>
</dbReference>
<dbReference type="RefSeq" id="XP_073553763.1">
    <property type="nucleotide sequence ID" value="XM_073707728.1"/>
</dbReference>
<feature type="domain" description="FAD/NAD(P)-binding" evidence="1">
    <location>
        <begin position="113"/>
        <end position="436"/>
    </location>
</feature>
<dbReference type="PRINTS" id="PR00411">
    <property type="entry name" value="PNDRDTASEI"/>
</dbReference>
<accession>A0ABY2GP08</accession>
<evidence type="ECO:0000313" key="2">
    <source>
        <dbReference type="EMBL" id="TFA97561.1"/>
    </source>
</evidence>
<evidence type="ECO:0000313" key="3">
    <source>
        <dbReference type="Proteomes" id="UP001642720"/>
    </source>
</evidence>
<dbReference type="InterPro" id="IPR036188">
    <property type="entry name" value="FAD/NAD-bd_sf"/>
</dbReference>
<organism evidence="2 3">
    <name type="scientific">Trichoderma ghanense</name>
    <dbReference type="NCBI Taxonomy" id="65468"/>
    <lineage>
        <taxon>Eukaryota</taxon>
        <taxon>Fungi</taxon>
        <taxon>Dikarya</taxon>
        <taxon>Ascomycota</taxon>
        <taxon>Pezizomycotina</taxon>
        <taxon>Sordariomycetes</taxon>
        <taxon>Hypocreomycetidae</taxon>
        <taxon>Hypocreales</taxon>
        <taxon>Hypocreaceae</taxon>
        <taxon>Trichoderma</taxon>
    </lineage>
</organism>
<dbReference type="GeneID" id="300582178"/>
<gene>
    <name evidence="2" type="ORF">CCMA1212_010692</name>
</gene>
<dbReference type="PANTHER" id="PTHR43735:SF24">
    <property type="entry name" value="NUCLEOTIDE-DISULPHIDE OXIDOREDUCTASE AMID-LIKE, PUTATIVE (AFU_ORTHOLOGUE AFUA_1G17180)-RELATED"/>
    <property type="match status" value="1"/>
</dbReference>
<dbReference type="SUPFAM" id="SSF51905">
    <property type="entry name" value="FAD/NAD(P)-binding domain"/>
    <property type="match status" value="1"/>
</dbReference>